<dbReference type="GO" id="GO:0005829">
    <property type="term" value="C:cytosol"/>
    <property type="evidence" value="ECO:0007669"/>
    <property type="project" value="UniProtKB-ARBA"/>
</dbReference>
<reference evidence="3" key="1">
    <citation type="journal article" date="2020" name="Fungal Divers.">
        <title>Resolving the Mortierellaceae phylogeny through synthesis of multi-gene phylogenetics and phylogenomics.</title>
        <authorList>
            <person name="Vandepol N."/>
            <person name="Liber J."/>
            <person name="Desiro A."/>
            <person name="Na H."/>
            <person name="Kennedy M."/>
            <person name="Barry K."/>
            <person name="Grigoriev I.V."/>
            <person name="Miller A.N."/>
            <person name="O'Donnell K."/>
            <person name="Stajich J.E."/>
            <person name="Bonito G."/>
        </authorList>
    </citation>
    <scope>NUCLEOTIDE SEQUENCE</scope>
    <source>
        <strain evidence="3">BC1065</strain>
    </source>
</reference>
<keyword evidence="4" id="KW-1185">Reference proteome</keyword>
<sequence>MEYVRLGKTGLRVSRFCLGCMTYGDPEWNGWAKDEEVSMDMLKKAYDAGFNFFDTANVYSNGRSEEILGKAIKKFKMDRGRIVVATKFGLSRKHILDSVEASLKRLDLEYIDLYQIHRLDRDTSIEEIMGALNDVIRSGKVRYIGASSMYAWEFQKANNIAEKNGWARFISMQNHYNLIYREEEREMIPYSLDAGIGGIPWAPLARGMLAARNRATQRSQCDRFQKVSLIRASEEEILDRVADVAEKRRVSPAQVALAWLLSKPFVSSPVVGIHKDEHLSDAIGALSLKLTQEECIYLEEPYVPKPLIPV</sequence>
<dbReference type="CDD" id="cd19079">
    <property type="entry name" value="AKR_EcYajO-like"/>
    <property type="match status" value="1"/>
</dbReference>
<dbReference type="PRINTS" id="PR00069">
    <property type="entry name" value="ALDKETRDTASE"/>
</dbReference>
<dbReference type="PANTHER" id="PTHR43364:SF4">
    <property type="entry name" value="NAD(P)-LINKED OXIDOREDUCTASE SUPERFAMILY PROTEIN"/>
    <property type="match status" value="1"/>
</dbReference>
<dbReference type="InterPro" id="IPR023210">
    <property type="entry name" value="NADP_OxRdtase_dom"/>
</dbReference>
<dbReference type="PANTHER" id="PTHR43364">
    <property type="entry name" value="NADH-SPECIFIC METHYLGLYOXAL REDUCTASE-RELATED"/>
    <property type="match status" value="1"/>
</dbReference>
<dbReference type="OrthoDB" id="37537at2759"/>
<dbReference type="Pfam" id="PF00248">
    <property type="entry name" value="Aldo_ket_red"/>
    <property type="match status" value="1"/>
</dbReference>
<dbReference type="FunFam" id="3.20.20.100:FF:000004">
    <property type="entry name" value="Oxidoreductase, aldo/keto reductase"/>
    <property type="match status" value="1"/>
</dbReference>
<dbReference type="GO" id="GO:0016491">
    <property type="term" value="F:oxidoreductase activity"/>
    <property type="evidence" value="ECO:0007669"/>
    <property type="project" value="UniProtKB-KW"/>
</dbReference>
<protein>
    <recommendedName>
        <fullName evidence="2">NADP-dependent oxidoreductase domain-containing protein</fullName>
    </recommendedName>
</protein>
<dbReference type="AlphaFoldDB" id="A0A9P6PYR2"/>
<keyword evidence="1" id="KW-0560">Oxidoreductase</keyword>
<accession>A0A9P6PYR2</accession>
<organism evidence="3 4">
    <name type="scientific">Actinomortierella ambigua</name>
    <dbReference type="NCBI Taxonomy" id="1343610"/>
    <lineage>
        <taxon>Eukaryota</taxon>
        <taxon>Fungi</taxon>
        <taxon>Fungi incertae sedis</taxon>
        <taxon>Mucoromycota</taxon>
        <taxon>Mortierellomycotina</taxon>
        <taxon>Mortierellomycetes</taxon>
        <taxon>Mortierellales</taxon>
        <taxon>Mortierellaceae</taxon>
        <taxon>Actinomortierella</taxon>
    </lineage>
</organism>
<feature type="domain" description="NADP-dependent oxidoreductase" evidence="2">
    <location>
        <begin position="17"/>
        <end position="299"/>
    </location>
</feature>
<dbReference type="Proteomes" id="UP000807716">
    <property type="component" value="Unassembled WGS sequence"/>
</dbReference>
<dbReference type="EMBL" id="JAAAJB010000386">
    <property type="protein sequence ID" value="KAG0256901.1"/>
    <property type="molecule type" value="Genomic_DNA"/>
</dbReference>
<dbReference type="SUPFAM" id="SSF51430">
    <property type="entry name" value="NAD(P)-linked oxidoreductase"/>
    <property type="match status" value="1"/>
</dbReference>
<gene>
    <name evidence="3" type="ORF">DFQ27_005416</name>
</gene>
<dbReference type="Gene3D" id="3.20.20.100">
    <property type="entry name" value="NADP-dependent oxidoreductase domain"/>
    <property type="match status" value="1"/>
</dbReference>
<evidence type="ECO:0000313" key="3">
    <source>
        <dbReference type="EMBL" id="KAG0256901.1"/>
    </source>
</evidence>
<dbReference type="InterPro" id="IPR020471">
    <property type="entry name" value="AKR"/>
</dbReference>
<dbReference type="InterPro" id="IPR050523">
    <property type="entry name" value="AKR_Detox_Biosynth"/>
</dbReference>
<evidence type="ECO:0000256" key="1">
    <source>
        <dbReference type="ARBA" id="ARBA00023002"/>
    </source>
</evidence>
<proteinExistence type="predicted"/>
<evidence type="ECO:0000313" key="4">
    <source>
        <dbReference type="Proteomes" id="UP000807716"/>
    </source>
</evidence>
<name>A0A9P6PYR2_9FUNG</name>
<evidence type="ECO:0000259" key="2">
    <source>
        <dbReference type="Pfam" id="PF00248"/>
    </source>
</evidence>
<dbReference type="InterPro" id="IPR036812">
    <property type="entry name" value="NAD(P)_OxRdtase_dom_sf"/>
</dbReference>
<comment type="caution">
    <text evidence="3">The sequence shown here is derived from an EMBL/GenBank/DDBJ whole genome shotgun (WGS) entry which is preliminary data.</text>
</comment>